<dbReference type="EMBL" id="JASBNA010000018">
    <property type="protein sequence ID" value="KAK7686038.1"/>
    <property type="molecule type" value="Genomic_DNA"/>
</dbReference>
<feature type="compositionally biased region" description="Low complexity" evidence="1">
    <location>
        <begin position="59"/>
        <end position="102"/>
    </location>
</feature>
<dbReference type="Gene3D" id="2.60.120.260">
    <property type="entry name" value="Galactose-binding domain-like"/>
    <property type="match status" value="1"/>
</dbReference>
<keyword evidence="2" id="KW-0812">Transmembrane</keyword>
<reference evidence="3 4" key="1">
    <citation type="submission" date="2022-09" db="EMBL/GenBank/DDBJ databases">
        <authorList>
            <person name="Palmer J.M."/>
        </authorList>
    </citation>
    <scope>NUCLEOTIDE SEQUENCE [LARGE SCALE GENOMIC DNA]</scope>
    <source>
        <strain evidence="3 4">DSM 7382</strain>
    </source>
</reference>
<keyword evidence="4" id="KW-1185">Reference proteome</keyword>
<proteinExistence type="predicted"/>
<feature type="compositionally biased region" description="Basic residues" evidence="1">
    <location>
        <begin position="1"/>
        <end position="10"/>
    </location>
</feature>
<evidence type="ECO:0000313" key="4">
    <source>
        <dbReference type="Proteomes" id="UP001385951"/>
    </source>
</evidence>
<protein>
    <submittedName>
        <fullName evidence="3">Uncharacterized protein</fullName>
    </submittedName>
</protein>
<keyword evidence="2" id="KW-1133">Transmembrane helix</keyword>
<sequence>MASQRMIRHIRRDDNHSGGGDGRSGKQSSSGERKQMLDSDDTHTSNSGNDKDPNSQGKNSSNNNNNNSNSNNNNNNNNSPSSGSGSGGNNSSPSGDNSSSNNDKFEKDHCISVNENDGSLHYNGSWTLDTNDRTGLTATTHTANETGAQMSVAFNGTSVIVFGIVHQSNGTVPTANYSIDGAEPTTLSLPFSSHNIPNQQFFQSALLTQGEHNLTITVVSNTSSYTLDYLWFCGTNTTAVSQAVQASNGGKSSEGSGQSSGKTAIIVGSVLGTLLVIVSAAFVFVLWSIRKRRTRAVFTTSPLREWLSRQRETLLTSSDSIMRRNPSTLGTSTSGHHPHPHAISEKSSRSDEPVIRTFSDFDRHYSFPYPLKIHGRDRPMSSISSGQCRTSYHTSVVPVSPKFPKTPRDWT</sequence>
<feature type="compositionally biased region" description="Basic and acidic residues" evidence="1">
    <location>
        <begin position="31"/>
        <end position="53"/>
    </location>
</feature>
<evidence type="ECO:0000256" key="2">
    <source>
        <dbReference type="SAM" id="Phobius"/>
    </source>
</evidence>
<dbReference type="Proteomes" id="UP001385951">
    <property type="component" value="Unassembled WGS sequence"/>
</dbReference>
<dbReference type="AlphaFoldDB" id="A0AAW0FY91"/>
<feature type="region of interest" description="Disordered" evidence="1">
    <location>
        <begin position="317"/>
        <end position="352"/>
    </location>
</feature>
<feature type="compositionally biased region" description="Polar residues" evidence="1">
    <location>
        <begin position="317"/>
        <end position="335"/>
    </location>
</feature>
<evidence type="ECO:0000313" key="3">
    <source>
        <dbReference type="EMBL" id="KAK7686038.1"/>
    </source>
</evidence>
<comment type="caution">
    <text evidence="3">The sequence shown here is derived from an EMBL/GenBank/DDBJ whole genome shotgun (WGS) entry which is preliminary data.</text>
</comment>
<name>A0AAW0FY91_9APHY</name>
<gene>
    <name evidence="3" type="ORF">QCA50_010850</name>
</gene>
<keyword evidence="2" id="KW-0472">Membrane</keyword>
<feature type="compositionally biased region" description="Basic and acidic residues" evidence="1">
    <location>
        <begin position="342"/>
        <end position="352"/>
    </location>
</feature>
<evidence type="ECO:0000256" key="1">
    <source>
        <dbReference type="SAM" id="MobiDB-lite"/>
    </source>
</evidence>
<feature type="region of interest" description="Disordered" evidence="1">
    <location>
        <begin position="1"/>
        <end position="105"/>
    </location>
</feature>
<organism evidence="3 4">
    <name type="scientific">Cerrena zonata</name>
    <dbReference type="NCBI Taxonomy" id="2478898"/>
    <lineage>
        <taxon>Eukaryota</taxon>
        <taxon>Fungi</taxon>
        <taxon>Dikarya</taxon>
        <taxon>Basidiomycota</taxon>
        <taxon>Agaricomycotina</taxon>
        <taxon>Agaricomycetes</taxon>
        <taxon>Polyporales</taxon>
        <taxon>Cerrenaceae</taxon>
        <taxon>Cerrena</taxon>
    </lineage>
</organism>
<accession>A0AAW0FY91</accession>
<feature type="transmembrane region" description="Helical" evidence="2">
    <location>
        <begin position="264"/>
        <end position="287"/>
    </location>
</feature>